<keyword evidence="3" id="KW-1185">Reference proteome</keyword>
<name>A0ABS5EZ43_9PROT</name>
<dbReference type="EMBL" id="JAAGBB010000016">
    <property type="protein sequence ID" value="MBR0665563.1"/>
    <property type="molecule type" value="Genomic_DNA"/>
</dbReference>
<feature type="compositionally biased region" description="Pro residues" evidence="1">
    <location>
        <begin position="48"/>
        <end position="70"/>
    </location>
</feature>
<feature type="compositionally biased region" description="Pro residues" evidence="1">
    <location>
        <begin position="81"/>
        <end position="92"/>
    </location>
</feature>
<dbReference type="Pfam" id="PF10691">
    <property type="entry name" value="DUF2497"/>
    <property type="match status" value="1"/>
</dbReference>
<dbReference type="RefSeq" id="WP_211853238.1">
    <property type="nucleotide sequence ID" value="NZ_JAAGBB010000016.1"/>
</dbReference>
<feature type="region of interest" description="Disordered" evidence="1">
    <location>
        <begin position="12"/>
        <end position="96"/>
    </location>
</feature>
<evidence type="ECO:0000313" key="3">
    <source>
        <dbReference type="Proteomes" id="UP001196870"/>
    </source>
</evidence>
<gene>
    <name evidence="2" type="ORF">GXW71_14475</name>
</gene>
<evidence type="ECO:0000313" key="2">
    <source>
        <dbReference type="EMBL" id="MBR0665563.1"/>
    </source>
</evidence>
<protein>
    <submittedName>
        <fullName evidence="2">DUF2497 domain-containing protein</fullName>
    </submittedName>
</protein>
<comment type="caution">
    <text evidence="2">The sequence shown here is derived from an EMBL/GenBank/DDBJ whole genome shotgun (WGS) entry which is preliminary data.</text>
</comment>
<reference evidence="3" key="1">
    <citation type="journal article" date="2021" name="Syst. Appl. Microbiol.">
        <title>Roseomonas hellenica sp. nov., isolated from roots of wild-growing Alkanna tinctoria.</title>
        <authorList>
            <person name="Rat A."/>
            <person name="Naranjo H.D."/>
            <person name="Lebbe L."/>
            <person name="Cnockaert M."/>
            <person name="Krigas N."/>
            <person name="Grigoriadou K."/>
            <person name="Maloupa E."/>
            <person name="Willems A."/>
        </authorList>
    </citation>
    <scope>NUCLEOTIDE SEQUENCE [LARGE SCALE GENOMIC DNA]</scope>
    <source>
        <strain evidence="3">LMG 31523</strain>
    </source>
</reference>
<sequence length="175" mass="18072">MEDILASIRRILNEDDAQPSAAPPEAEPFALTEAMLVGGDAPAADAPAAPPAETPTPPAAVEPPPAVPPEPEPEPMTETAAPPPATPEPAPSLPEAANLLAPAAAAAAAASVGNLLRAVSADRHAAVHRGGPTIEDLVREEIRPLLKAWLDEHLPPMVERLVRTEIERVVGRALS</sequence>
<dbReference type="Proteomes" id="UP001196870">
    <property type="component" value="Unassembled WGS sequence"/>
</dbReference>
<dbReference type="InterPro" id="IPR019632">
    <property type="entry name" value="DUF2497"/>
</dbReference>
<accession>A0ABS5EZ43</accession>
<evidence type="ECO:0000256" key="1">
    <source>
        <dbReference type="SAM" id="MobiDB-lite"/>
    </source>
</evidence>
<organism evidence="2 3">
    <name type="scientific">Plastoroseomonas hellenica</name>
    <dbReference type="NCBI Taxonomy" id="2687306"/>
    <lineage>
        <taxon>Bacteria</taxon>
        <taxon>Pseudomonadati</taxon>
        <taxon>Pseudomonadota</taxon>
        <taxon>Alphaproteobacteria</taxon>
        <taxon>Acetobacterales</taxon>
        <taxon>Acetobacteraceae</taxon>
        <taxon>Plastoroseomonas</taxon>
    </lineage>
</organism>
<proteinExistence type="predicted"/>